<proteinExistence type="predicted"/>
<sequence length="322" mass="34451">MPTDISAEFTDISAHQLPATRNGFARALKPAEQMLIALTLGIGLLAFILAQVAGQAVAWNAFLISFAPSLGLVMLGCFVRVRRDMPRAAMAAIGTGIYIGFSGVIAILIYLRFPFDTPMIDTQLMAFDAALFGYSWDGFTSAMATYPALGKAIGAIYGTSLAQLFVVIFILSFLGRLVDLHRLLITGTLSLLLAVAFWWVWPSIGPSAYVALSPDVETALGLVHGQAEGSRLMHLATTGVPLISPEVIMGTIAFPSYHTVMLCLSVGFVWGTWAFWPMLVLNLGMLPAILSHGGHHVSDMLGGFVAFAIAFLIAVKLVARST</sequence>
<evidence type="ECO:0000256" key="3">
    <source>
        <dbReference type="ARBA" id="ARBA00022989"/>
    </source>
</evidence>
<organism evidence="7 8">
    <name type="scientific">Sulfitobacter geojensis</name>
    <dbReference type="NCBI Taxonomy" id="1342299"/>
    <lineage>
        <taxon>Bacteria</taxon>
        <taxon>Pseudomonadati</taxon>
        <taxon>Pseudomonadota</taxon>
        <taxon>Alphaproteobacteria</taxon>
        <taxon>Rhodobacterales</taxon>
        <taxon>Roseobacteraceae</taxon>
        <taxon>Sulfitobacter</taxon>
    </lineage>
</organism>
<dbReference type="InterPro" id="IPR002229">
    <property type="entry name" value="RhesusRHD"/>
</dbReference>
<reference evidence="7 8" key="1">
    <citation type="submission" date="2021-01" db="EMBL/GenBank/DDBJ databases">
        <title>Diatom-associated Roseobacters Show Island Model of Population Structure.</title>
        <authorList>
            <person name="Qu L."/>
            <person name="Feng X."/>
            <person name="Chen Y."/>
            <person name="Li L."/>
            <person name="Wang X."/>
            <person name="Hu Z."/>
            <person name="Wang H."/>
            <person name="Luo H."/>
        </authorList>
    </citation>
    <scope>NUCLEOTIDE SEQUENCE [LARGE SCALE GENOMIC DNA]</scope>
    <source>
        <strain evidence="7 8">TR60-84</strain>
    </source>
</reference>
<dbReference type="RefSeq" id="WP_203243116.1">
    <property type="nucleotide sequence ID" value="NZ_JAFBRH010000005.1"/>
</dbReference>
<feature type="transmembrane region" description="Helical" evidence="5">
    <location>
        <begin position="232"/>
        <end position="254"/>
    </location>
</feature>
<dbReference type="EMBL" id="JAFBRM010000005">
    <property type="protein sequence ID" value="MBM1715271.1"/>
    <property type="molecule type" value="Genomic_DNA"/>
</dbReference>
<feature type="transmembrane region" description="Helical" evidence="5">
    <location>
        <begin position="261"/>
        <end position="280"/>
    </location>
</feature>
<gene>
    <name evidence="7" type="ORF">JQV55_17010</name>
</gene>
<keyword evidence="2 5" id="KW-0812">Transmembrane</keyword>
<evidence type="ECO:0000313" key="8">
    <source>
        <dbReference type="Proteomes" id="UP000732193"/>
    </source>
</evidence>
<evidence type="ECO:0000256" key="5">
    <source>
        <dbReference type="SAM" id="Phobius"/>
    </source>
</evidence>
<evidence type="ECO:0000256" key="2">
    <source>
        <dbReference type="ARBA" id="ARBA00022692"/>
    </source>
</evidence>
<evidence type="ECO:0000256" key="4">
    <source>
        <dbReference type="ARBA" id="ARBA00023136"/>
    </source>
</evidence>
<dbReference type="InterPro" id="IPR026841">
    <property type="entry name" value="Aur1/Ipt1"/>
</dbReference>
<feature type="domain" description="Inositolphosphotransferase Aur1/Ipt1" evidence="6">
    <location>
        <begin position="123"/>
        <end position="312"/>
    </location>
</feature>
<dbReference type="Proteomes" id="UP000732193">
    <property type="component" value="Unassembled WGS sequence"/>
</dbReference>
<comment type="subcellular location">
    <subcellularLocation>
        <location evidence="1">Membrane</location>
        <topology evidence="1">Multi-pass membrane protein</topology>
    </subcellularLocation>
</comment>
<dbReference type="GO" id="GO:0005886">
    <property type="term" value="C:plasma membrane"/>
    <property type="evidence" value="ECO:0007669"/>
    <property type="project" value="InterPro"/>
</dbReference>
<keyword evidence="3 5" id="KW-1133">Transmembrane helix</keyword>
<feature type="transmembrane region" description="Helical" evidence="5">
    <location>
        <begin position="183"/>
        <end position="201"/>
    </location>
</feature>
<feature type="transmembrane region" description="Helical" evidence="5">
    <location>
        <begin position="88"/>
        <end position="111"/>
    </location>
</feature>
<evidence type="ECO:0000259" key="6">
    <source>
        <dbReference type="Pfam" id="PF14378"/>
    </source>
</evidence>
<feature type="transmembrane region" description="Helical" evidence="5">
    <location>
        <begin position="59"/>
        <end position="81"/>
    </location>
</feature>
<feature type="transmembrane region" description="Helical" evidence="5">
    <location>
        <begin position="152"/>
        <end position="171"/>
    </location>
</feature>
<comment type="caution">
    <text evidence="7">The sequence shown here is derived from an EMBL/GenBank/DDBJ whole genome shotgun (WGS) entry which is preliminary data.</text>
</comment>
<dbReference type="Pfam" id="PF14378">
    <property type="entry name" value="PAP2_3"/>
    <property type="match status" value="1"/>
</dbReference>
<accession>A0AAE2W0G9</accession>
<keyword evidence="4 5" id="KW-0472">Membrane</keyword>
<keyword evidence="8" id="KW-1185">Reference proteome</keyword>
<evidence type="ECO:0000256" key="1">
    <source>
        <dbReference type="ARBA" id="ARBA00004141"/>
    </source>
</evidence>
<dbReference type="AlphaFoldDB" id="A0AAE2W0G9"/>
<evidence type="ECO:0000313" key="7">
    <source>
        <dbReference type="EMBL" id="MBM1715271.1"/>
    </source>
</evidence>
<dbReference type="PRINTS" id="PR00342">
    <property type="entry name" value="RHESUSRHD"/>
</dbReference>
<feature type="transmembrane region" description="Helical" evidence="5">
    <location>
        <begin position="300"/>
        <end position="319"/>
    </location>
</feature>
<protein>
    <submittedName>
        <fullName evidence="7">Phosphatase PAP2 family protein</fullName>
    </submittedName>
</protein>
<feature type="transmembrane region" description="Helical" evidence="5">
    <location>
        <begin position="34"/>
        <end position="53"/>
    </location>
</feature>
<name>A0AAE2W0G9_9RHOB</name>